<dbReference type="Proteomes" id="UP000663792">
    <property type="component" value="Unassembled WGS sequence"/>
</dbReference>
<dbReference type="Gene3D" id="3.40.50.720">
    <property type="entry name" value="NAD(P)-binding Rossmann-like Domain"/>
    <property type="match status" value="1"/>
</dbReference>
<proteinExistence type="inferred from homology"/>
<dbReference type="PRINTS" id="PR00080">
    <property type="entry name" value="SDRFAMILY"/>
</dbReference>
<keyword evidence="4" id="KW-1185">Reference proteome</keyword>
<name>A0A938YJ56_9ACTN</name>
<dbReference type="Pfam" id="PF13561">
    <property type="entry name" value="adh_short_C2"/>
    <property type="match status" value="1"/>
</dbReference>
<dbReference type="CDD" id="cd05233">
    <property type="entry name" value="SDR_c"/>
    <property type="match status" value="1"/>
</dbReference>
<accession>A0A938YJ56</accession>
<gene>
    <name evidence="3" type="ORF">JL106_15840</name>
</gene>
<sequence length="245" mass="25088">MVVTGGAQGLGRAYARRLAGAGARVAIADLDADRAAATAAELGDAALAAVTDVTDEDSTAAMSAAVLDRWGRIDGLVNNAGGAMYPTAPIDTVPRTQWDHVLAVNLTGQWLCTVAVLPAMRAAGSGKIVNICSSSYFTGGPIGLAPYIAAKGGALGLTRALARELGGDNICVNAVSPGYVPVDTPKAVHDPAAAQALIERTRAEQCLHRTETPEDLAGTIEFLCSGDSDFVTGQVFNVDGGWTHN</sequence>
<comment type="caution">
    <text evidence="3">The sequence shown here is derived from an EMBL/GenBank/DDBJ whole genome shotgun (WGS) entry which is preliminary data.</text>
</comment>
<comment type="similarity">
    <text evidence="1">Belongs to the short-chain dehydrogenases/reductases (SDR) family.</text>
</comment>
<protein>
    <submittedName>
        <fullName evidence="3">SDR family oxidoreductase</fullName>
    </submittedName>
</protein>
<dbReference type="PRINTS" id="PR00081">
    <property type="entry name" value="GDHRDH"/>
</dbReference>
<dbReference type="EMBL" id="JAERWK010000020">
    <property type="protein sequence ID" value="MBM9468755.1"/>
    <property type="molecule type" value="Genomic_DNA"/>
</dbReference>
<evidence type="ECO:0000256" key="2">
    <source>
        <dbReference type="ARBA" id="ARBA00023002"/>
    </source>
</evidence>
<dbReference type="GO" id="GO:0030497">
    <property type="term" value="P:fatty acid elongation"/>
    <property type="evidence" value="ECO:0007669"/>
    <property type="project" value="TreeGrafter"/>
</dbReference>
<evidence type="ECO:0000313" key="3">
    <source>
        <dbReference type="EMBL" id="MBM9468755.1"/>
    </source>
</evidence>
<dbReference type="FunFam" id="3.40.50.720:FF:000084">
    <property type="entry name" value="Short-chain dehydrogenase reductase"/>
    <property type="match status" value="1"/>
</dbReference>
<dbReference type="AlphaFoldDB" id="A0A938YJ56"/>
<dbReference type="PANTHER" id="PTHR42760:SF40">
    <property type="entry name" value="3-OXOACYL-[ACYL-CARRIER-PROTEIN] REDUCTASE, CHLOROPLASTIC"/>
    <property type="match status" value="1"/>
</dbReference>
<evidence type="ECO:0000256" key="1">
    <source>
        <dbReference type="ARBA" id="ARBA00006484"/>
    </source>
</evidence>
<dbReference type="InterPro" id="IPR036291">
    <property type="entry name" value="NAD(P)-bd_dom_sf"/>
</dbReference>
<dbReference type="PANTHER" id="PTHR42760">
    <property type="entry name" value="SHORT-CHAIN DEHYDROGENASES/REDUCTASES FAMILY MEMBER"/>
    <property type="match status" value="1"/>
</dbReference>
<organism evidence="3 4">
    <name type="scientific">Nakamurella leprariae</name>
    <dbReference type="NCBI Taxonomy" id="2803911"/>
    <lineage>
        <taxon>Bacteria</taxon>
        <taxon>Bacillati</taxon>
        <taxon>Actinomycetota</taxon>
        <taxon>Actinomycetes</taxon>
        <taxon>Nakamurellales</taxon>
        <taxon>Nakamurellaceae</taxon>
        <taxon>Nakamurella</taxon>
    </lineage>
</organism>
<dbReference type="InterPro" id="IPR002347">
    <property type="entry name" value="SDR_fam"/>
</dbReference>
<keyword evidence="2" id="KW-0560">Oxidoreductase</keyword>
<evidence type="ECO:0000313" key="4">
    <source>
        <dbReference type="Proteomes" id="UP000663792"/>
    </source>
</evidence>
<reference evidence="3" key="1">
    <citation type="submission" date="2021-01" db="EMBL/GenBank/DDBJ databases">
        <title>YIM 132084 draft genome.</title>
        <authorList>
            <person name="An D."/>
        </authorList>
    </citation>
    <scope>NUCLEOTIDE SEQUENCE</scope>
    <source>
        <strain evidence="3">YIM 132084</strain>
    </source>
</reference>
<dbReference type="SUPFAM" id="SSF51735">
    <property type="entry name" value="NAD(P)-binding Rossmann-fold domains"/>
    <property type="match status" value="1"/>
</dbReference>
<dbReference type="GO" id="GO:0016616">
    <property type="term" value="F:oxidoreductase activity, acting on the CH-OH group of donors, NAD or NADP as acceptor"/>
    <property type="evidence" value="ECO:0007669"/>
    <property type="project" value="TreeGrafter"/>
</dbReference>